<dbReference type="RefSeq" id="WP_206611418.1">
    <property type="nucleotide sequence ID" value="NZ_CP034929.1"/>
</dbReference>
<dbReference type="PANTHER" id="PTHR24094:SF15">
    <property type="entry name" value="AMP-DEPENDENT SYNTHETASE_LIGASE DOMAIN-CONTAINING PROTEIN-RELATED"/>
    <property type="match status" value="1"/>
</dbReference>
<dbReference type="InterPro" id="IPR011089">
    <property type="entry name" value="GmrSD_C"/>
</dbReference>
<evidence type="ECO:0000313" key="2">
    <source>
        <dbReference type="EMBL" id="MFC6152352.1"/>
    </source>
</evidence>
<dbReference type="Proteomes" id="UP001596098">
    <property type="component" value="Unassembled WGS sequence"/>
</dbReference>
<dbReference type="GO" id="GO:0004519">
    <property type="term" value="F:endonuclease activity"/>
    <property type="evidence" value="ECO:0007669"/>
    <property type="project" value="UniProtKB-KW"/>
</dbReference>
<keyword evidence="3" id="KW-1185">Reference proteome</keyword>
<feature type="domain" description="GmrSD restriction endonucleases C-terminal" evidence="1">
    <location>
        <begin position="232"/>
        <end position="367"/>
    </location>
</feature>
<evidence type="ECO:0000313" key="3">
    <source>
        <dbReference type="Proteomes" id="UP001596098"/>
    </source>
</evidence>
<organism evidence="2 3">
    <name type="scientific">Nocardioides yefusunii</name>
    <dbReference type="NCBI Taxonomy" id="2500546"/>
    <lineage>
        <taxon>Bacteria</taxon>
        <taxon>Bacillati</taxon>
        <taxon>Actinomycetota</taxon>
        <taxon>Actinomycetes</taxon>
        <taxon>Propionibacteriales</taxon>
        <taxon>Nocardioidaceae</taxon>
        <taxon>Nocardioides</taxon>
    </lineage>
</organism>
<keyword evidence="2" id="KW-0540">Nuclease</keyword>
<gene>
    <name evidence="2" type="ORF">ACFPWU_01570</name>
</gene>
<reference evidence="3" key="1">
    <citation type="journal article" date="2019" name="Int. J. Syst. Evol. Microbiol.">
        <title>The Global Catalogue of Microorganisms (GCM) 10K type strain sequencing project: providing services to taxonomists for standard genome sequencing and annotation.</title>
        <authorList>
            <consortium name="The Broad Institute Genomics Platform"/>
            <consortium name="The Broad Institute Genome Sequencing Center for Infectious Disease"/>
            <person name="Wu L."/>
            <person name="Ma J."/>
        </authorList>
    </citation>
    <scope>NUCLEOTIDE SEQUENCE [LARGE SCALE GENOMIC DNA]</scope>
    <source>
        <strain evidence="3">DFY28</strain>
    </source>
</reference>
<keyword evidence="2" id="KW-0255">Endonuclease</keyword>
<comment type="caution">
    <text evidence="2">The sequence shown here is derived from an EMBL/GenBank/DDBJ whole genome shotgun (WGS) entry which is preliminary data.</text>
</comment>
<accession>A0ABW1QTZ7</accession>
<proteinExistence type="predicted"/>
<keyword evidence="2" id="KW-0378">Hydrolase</keyword>
<name>A0ABW1QTZ7_9ACTN</name>
<sequence length="373" mass="40547">MSSFRNKRRPTLRTRYRRIRNRVRALDRRRRQAVKLAVILPVIVALYASANSIGLTDAVSRATGVQLPDELLIPGLDAVGEARRAETDARRDAIAAVKARVEAKYGSRAAELIPDDLSREAAEAYARDRVEEVVVAVGGEKGEKIVAAGEKAVPKSNGGGAKGTNASVKVPTSAKAVLGDAKTFAKARRQLETLKVKGRASTQGYHRDKFGPEWSDKAGQFGWTGNGCDTRNDVLARDLVKVKRKGGCTVTSGVLAYERYTGAVDVAFTPRGDYAGHLDIEHVVPLSDAWQKGAAKWPSERRAAFANDPLNLFAADPSSNRAKGDSDAATWLPDNKKYRCAYVSHQVQVKAKYELWVTKSEKAAITRVLSTCA</sequence>
<dbReference type="PANTHER" id="PTHR24094">
    <property type="entry name" value="SECRETED PROTEIN"/>
    <property type="match status" value="1"/>
</dbReference>
<protein>
    <submittedName>
        <fullName evidence="2">HNH endonuclease family protein</fullName>
    </submittedName>
</protein>
<dbReference type="EMBL" id="JBHSQI010000001">
    <property type="protein sequence ID" value="MFC6152352.1"/>
    <property type="molecule type" value="Genomic_DNA"/>
</dbReference>
<dbReference type="Pfam" id="PF07510">
    <property type="entry name" value="GmrSD_C"/>
    <property type="match status" value="1"/>
</dbReference>
<evidence type="ECO:0000259" key="1">
    <source>
        <dbReference type="Pfam" id="PF07510"/>
    </source>
</evidence>